<evidence type="ECO:0000313" key="2">
    <source>
        <dbReference type="EMBL" id="KAK1740153.1"/>
    </source>
</evidence>
<protein>
    <submittedName>
        <fullName evidence="2">Uncharacterized protein</fullName>
    </submittedName>
</protein>
<accession>A0AAD8Y5R5</accession>
<gene>
    <name evidence="2" type="ORF">QTG54_009103</name>
</gene>
<sequence>MFSSASSRLLLRRLPSPLLSQAAAASKMSRGKVTSHSSGALIAKHTRFLSTASPPPPTQTMANANSPPPEKIAPEAGLGAQDAMKLFIQHGVGRRKLNEIAVEKGVTPLVDRWQRMVATYIETQCHVITLLGYTPDERGIGLYTQHLQQALASASPEVQDMLRIAGRDTYRMVLANAFDLPLMEEQESKGEMSIVDARNVMHKVSLRMQAPEVLEKVAKICSTSVAMTDSPEAQQIDMARKHTVIQQVMVDDVYLSGGSSSLVSECGFGEGEDGYVKLQFQLAEHQGDPLISQYVGAAMMKLMESAGIDLAALQQQAQAQGQA</sequence>
<name>A0AAD8Y5R5_9STRA</name>
<organism evidence="2 3">
    <name type="scientific">Skeletonema marinoi</name>
    <dbReference type="NCBI Taxonomy" id="267567"/>
    <lineage>
        <taxon>Eukaryota</taxon>
        <taxon>Sar</taxon>
        <taxon>Stramenopiles</taxon>
        <taxon>Ochrophyta</taxon>
        <taxon>Bacillariophyta</taxon>
        <taxon>Coscinodiscophyceae</taxon>
        <taxon>Thalassiosirophycidae</taxon>
        <taxon>Thalassiosirales</taxon>
        <taxon>Skeletonemataceae</taxon>
        <taxon>Skeletonema</taxon>
        <taxon>Skeletonema marinoi-dohrnii complex</taxon>
    </lineage>
</organism>
<dbReference type="AlphaFoldDB" id="A0AAD8Y5R5"/>
<dbReference type="Proteomes" id="UP001224775">
    <property type="component" value="Unassembled WGS sequence"/>
</dbReference>
<evidence type="ECO:0000256" key="1">
    <source>
        <dbReference type="SAM" id="MobiDB-lite"/>
    </source>
</evidence>
<evidence type="ECO:0000313" key="3">
    <source>
        <dbReference type="Proteomes" id="UP001224775"/>
    </source>
</evidence>
<dbReference type="EMBL" id="JATAAI010000016">
    <property type="protein sequence ID" value="KAK1740153.1"/>
    <property type="molecule type" value="Genomic_DNA"/>
</dbReference>
<feature type="region of interest" description="Disordered" evidence="1">
    <location>
        <begin position="50"/>
        <end position="73"/>
    </location>
</feature>
<comment type="caution">
    <text evidence="2">The sequence shown here is derived from an EMBL/GenBank/DDBJ whole genome shotgun (WGS) entry which is preliminary data.</text>
</comment>
<keyword evidence="3" id="KW-1185">Reference proteome</keyword>
<reference evidence="2" key="1">
    <citation type="submission" date="2023-06" db="EMBL/GenBank/DDBJ databases">
        <title>Survivors Of The Sea: Transcriptome response of Skeletonema marinoi to long-term dormancy.</title>
        <authorList>
            <person name="Pinder M.I.M."/>
            <person name="Kourtchenko O."/>
            <person name="Robertson E.K."/>
            <person name="Larsson T."/>
            <person name="Maumus F."/>
            <person name="Osuna-Cruz C.M."/>
            <person name="Vancaester E."/>
            <person name="Stenow R."/>
            <person name="Vandepoele K."/>
            <person name="Ploug H."/>
            <person name="Bruchert V."/>
            <person name="Godhe A."/>
            <person name="Topel M."/>
        </authorList>
    </citation>
    <scope>NUCLEOTIDE SEQUENCE</scope>
    <source>
        <strain evidence="2">R05AC</strain>
    </source>
</reference>
<proteinExistence type="predicted"/>